<dbReference type="Proteomes" id="UP000252124">
    <property type="component" value="Unassembled WGS sequence"/>
</dbReference>
<accession>A0ABX9FW56</accession>
<protein>
    <recommendedName>
        <fullName evidence="4">Lipoprotein</fullName>
    </recommendedName>
</protein>
<feature type="signal peptide" evidence="1">
    <location>
        <begin position="1"/>
        <end position="21"/>
    </location>
</feature>
<dbReference type="EMBL" id="QNRM01000035">
    <property type="protein sequence ID" value="RBP09282.1"/>
    <property type="molecule type" value="Genomic_DNA"/>
</dbReference>
<keyword evidence="3" id="KW-1185">Reference proteome</keyword>
<evidence type="ECO:0000313" key="3">
    <source>
        <dbReference type="Proteomes" id="UP000252124"/>
    </source>
</evidence>
<evidence type="ECO:0008006" key="4">
    <source>
        <dbReference type="Google" id="ProtNLM"/>
    </source>
</evidence>
<feature type="chain" id="PRO_5046366702" description="Lipoprotein" evidence="1">
    <location>
        <begin position="22"/>
        <end position="65"/>
    </location>
</feature>
<dbReference type="PROSITE" id="PS51257">
    <property type="entry name" value="PROKAR_LIPOPROTEIN"/>
    <property type="match status" value="1"/>
</dbReference>
<dbReference type="RefSeq" id="WP_088591670.1">
    <property type="nucleotide sequence ID" value="NZ_CADIJU010000045.1"/>
</dbReference>
<keyword evidence="1" id="KW-0732">Signal</keyword>
<proteinExistence type="predicted"/>
<reference evidence="2 3" key="1">
    <citation type="submission" date="2018-06" db="EMBL/GenBank/DDBJ databases">
        <title>Genomic Encyclopedia of Type Strains, Phase III (KMG-III): the genomes of soil and plant-associated and newly described type strains.</title>
        <authorList>
            <person name="Whitman W."/>
        </authorList>
    </citation>
    <scope>NUCLEOTIDE SEQUENCE [LARGE SCALE GENOMIC DNA]</scope>
    <source>
        <strain evidence="2 3">CECT 7342</strain>
    </source>
</reference>
<evidence type="ECO:0000313" key="2">
    <source>
        <dbReference type="EMBL" id="RBP09282.1"/>
    </source>
</evidence>
<name>A0ABX9FW56_9BURK</name>
<sequence>MRRALILVAVLLAGCNSEASAPTIEKSINADVDGFTGTPLKFFDTETGVTCYYIGYRAMSCVKTK</sequence>
<evidence type="ECO:0000256" key="1">
    <source>
        <dbReference type="SAM" id="SignalP"/>
    </source>
</evidence>
<organism evidence="2 3">
    <name type="scientific">Achromobacter marplatensis</name>
    <dbReference type="NCBI Taxonomy" id="470868"/>
    <lineage>
        <taxon>Bacteria</taxon>
        <taxon>Pseudomonadati</taxon>
        <taxon>Pseudomonadota</taxon>
        <taxon>Betaproteobacteria</taxon>
        <taxon>Burkholderiales</taxon>
        <taxon>Alcaligenaceae</taxon>
        <taxon>Achromobacter</taxon>
    </lineage>
</organism>
<dbReference type="GeneID" id="99734566"/>
<comment type="caution">
    <text evidence="2">The sequence shown here is derived from an EMBL/GenBank/DDBJ whole genome shotgun (WGS) entry which is preliminary data.</text>
</comment>
<gene>
    <name evidence="2" type="ORF">DFP87_1355</name>
</gene>